<dbReference type="PROSITE" id="PS51059">
    <property type="entry name" value="PARP_CATALYTIC"/>
    <property type="match status" value="1"/>
</dbReference>
<evidence type="ECO:0000259" key="7">
    <source>
        <dbReference type="PROSITE" id="PS50106"/>
    </source>
</evidence>
<dbReference type="Gene3D" id="3.90.228.10">
    <property type="match status" value="1"/>
</dbReference>
<dbReference type="InterPro" id="IPR002589">
    <property type="entry name" value="Macro_dom"/>
</dbReference>
<evidence type="ECO:0000259" key="9">
    <source>
        <dbReference type="PROSITE" id="PS51154"/>
    </source>
</evidence>
<dbReference type="InterPro" id="IPR012317">
    <property type="entry name" value="Poly(ADP-ribose)pol_cat_dom"/>
</dbReference>
<dbReference type="GO" id="GO:0005634">
    <property type="term" value="C:nucleus"/>
    <property type="evidence" value="ECO:0007669"/>
    <property type="project" value="UniProtKB-SubCell"/>
</dbReference>
<keyword evidence="4 6" id="KW-0520">NAD</keyword>
<dbReference type="EMBL" id="CAJOBB010005495">
    <property type="protein sequence ID" value="CAF4130379.1"/>
    <property type="molecule type" value="Genomic_DNA"/>
</dbReference>
<accession>A0A819WW00</accession>
<comment type="subcellular location">
    <subcellularLocation>
        <location evidence="1">Nucleus</location>
    </subcellularLocation>
</comment>
<dbReference type="Pfam" id="PF00644">
    <property type="entry name" value="PARP"/>
    <property type="match status" value="1"/>
</dbReference>
<feature type="domain" description="PDZ" evidence="7">
    <location>
        <begin position="31"/>
        <end position="103"/>
    </location>
</feature>
<evidence type="ECO:0000256" key="1">
    <source>
        <dbReference type="ARBA" id="ARBA00004123"/>
    </source>
</evidence>
<dbReference type="SUPFAM" id="SSF50156">
    <property type="entry name" value="PDZ domain-like"/>
    <property type="match status" value="2"/>
</dbReference>
<dbReference type="InterPro" id="IPR001478">
    <property type="entry name" value="PDZ"/>
</dbReference>
<evidence type="ECO:0000256" key="6">
    <source>
        <dbReference type="RuleBase" id="RU362114"/>
    </source>
</evidence>
<evidence type="ECO:0000313" key="10">
    <source>
        <dbReference type="EMBL" id="CAF4130379.1"/>
    </source>
</evidence>
<feature type="domain" description="PDZ" evidence="7">
    <location>
        <begin position="145"/>
        <end position="225"/>
    </location>
</feature>
<dbReference type="GO" id="GO:0003714">
    <property type="term" value="F:transcription corepressor activity"/>
    <property type="evidence" value="ECO:0007669"/>
    <property type="project" value="TreeGrafter"/>
</dbReference>
<keyword evidence="2 6" id="KW-0328">Glycosyltransferase</keyword>
<feature type="non-terminal residue" evidence="10">
    <location>
        <position position="700"/>
    </location>
</feature>
<evidence type="ECO:0000259" key="8">
    <source>
        <dbReference type="PROSITE" id="PS51059"/>
    </source>
</evidence>
<dbReference type="InterPro" id="IPR052056">
    <property type="entry name" value="Mono-ARTD/PARP"/>
</dbReference>
<keyword evidence="3 6" id="KW-0808">Transferase</keyword>
<dbReference type="Gene3D" id="2.30.42.10">
    <property type="match status" value="2"/>
</dbReference>
<dbReference type="AlphaFoldDB" id="A0A819WW00"/>
<sequence>MTDDSIWDADLIRHADIRLCCLCIWHNYDGFGCQLKAASDPPHFVYLVESNSPATAGGLKMHDVILAINDQDMTTADLHEVEAAIETSIKTKSSVDLLVVQSDVYNILKEKNISIDSISATVIYTPVKMPTEFSNFPRYTPRLCKMRFRTDDTSLGFDIVNGENDIGAYIQVVLPNSLASDVGLRSSDRIIEINGDNVNEKPSEDIRNILDTATKNGKLYLLVYDTETYKIYMNNNMKRNSKISKTKASKVDRRKTPNYTISNSDIFENDNSLCRTLPQIECPNRTAMKSINKYNSMKLPKKLDSSSKQLDDIDIQLDNEGFVSNENNTSGYVKSDHTSTFNTRFDINESVDETEHKNFTNGYVRPKTSSTKTVVNIYNGSIQVLRGDLTRQMVDAIVVLSTSTCLTAYVLREAGECVQTAYEIEMQNNSMQSISVNCNGVLLCEKIYFIPCSNLSYNPDKWTFRNFISKAITMATNEKSNRIRSIAFPTIGCGKYNLNSDFVAKTLIMAVAYELERQPSLKLDVYFVIQQHQYDVFHAFENVLKLLDINGLSNMNDQSYTIETYLPSKSTTRHNNKNEFIIEKRLLDYSSNEYAMVVQSFCTTMTEGLCKEILRIELVWNNRWYKQYEIHRDEFNQRLKINTEQYLFHGCSQFAANNIIKECFNRSYAGQHGTKYGHGVYFSSQASYSHSYTEPNTRGE</sequence>
<protein>
    <recommendedName>
        <fullName evidence="6">Poly [ADP-ribose] polymerase</fullName>
        <shortName evidence="6">PARP</shortName>
        <ecNumber evidence="6">2.4.2.-</ecNumber>
    </recommendedName>
</protein>
<gene>
    <name evidence="10" type="ORF">KXQ929_LOCUS36148</name>
</gene>
<proteinExistence type="predicted"/>
<dbReference type="PROSITE" id="PS51154">
    <property type="entry name" value="MACRO"/>
    <property type="match status" value="1"/>
</dbReference>
<feature type="domain" description="Macro" evidence="9">
    <location>
        <begin position="369"/>
        <end position="545"/>
    </location>
</feature>
<dbReference type="PANTHER" id="PTHR14453:SF67">
    <property type="entry name" value="POLY [ADP-RIBOSE] POLYMERASE"/>
    <property type="match status" value="1"/>
</dbReference>
<dbReference type="Gene3D" id="3.40.220.10">
    <property type="entry name" value="Leucine Aminopeptidase, subunit E, domain 1"/>
    <property type="match status" value="1"/>
</dbReference>
<dbReference type="SUPFAM" id="SSF56399">
    <property type="entry name" value="ADP-ribosylation"/>
    <property type="match status" value="1"/>
</dbReference>
<dbReference type="Proteomes" id="UP000663868">
    <property type="component" value="Unassembled WGS sequence"/>
</dbReference>
<evidence type="ECO:0000256" key="4">
    <source>
        <dbReference type="ARBA" id="ARBA00023027"/>
    </source>
</evidence>
<dbReference type="PROSITE" id="PS50106">
    <property type="entry name" value="PDZ"/>
    <property type="match status" value="2"/>
</dbReference>
<feature type="domain" description="PARP catalytic" evidence="8">
    <location>
        <begin position="566"/>
        <end position="700"/>
    </location>
</feature>
<evidence type="ECO:0000313" key="11">
    <source>
        <dbReference type="Proteomes" id="UP000663868"/>
    </source>
</evidence>
<dbReference type="GO" id="GO:0010629">
    <property type="term" value="P:negative regulation of gene expression"/>
    <property type="evidence" value="ECO:0007669"/>
    <property type="project" value="TreeGrafter"/>
</dbReference>
<reference evidence="10" key="1">
    <citation type="submission" date="2021-02" db="EMBL/GenBank/DDBJ databases">
        <authorList>
            <person name="Nowell W R."/>
        </authorList>
    </citation>
    <scope>NUCLEOTIDE SEQUENCE</scope>
</reference>
<dbReference type="Pfam" id="PF00595">
    <property type="entry name" value="PDZ"/>
    <property type="match status" value="2"/>
</dbReference>
<dbReference type="EC" id="2.4.2.-" evidence="6"/>
<organism evidence="10 11">
    <name type="scientific">Adineta steineri</name>
    <dbReference type="NCBI Taxonomy" id="433720"/>
    <lineage>
        <taxon>Eukaryota</taxon>
        <taxon>Metazoa</taxon>
        <taxon>Spiralia</taxon>
        <taxon>Gnathifera</taxon>
        <taxon>Rotifera</taxon>
        <taxon>Eurotatoria</taxon>
        <taxon>Bdelloidea</taxon>
        <taxon>Adinetida</taxon>
        <taxon>Adinetidae</taxon>
        <taxon>Adineta</taxon>
    </lineage>
</organism>
<keyword evidence="5" id="KW-0539">Nucleus</keyword>
<dbReference type="GO" id="GO:0003950">
    <property type="term" value="F:NAD+ poly-ADP-ribosyltransferase activity"/>
    <property type="evidence" value="ECO:0007669"/>
    <property type="project" value="UniProtKB-UniRule"/>
</dbReference>
<evidence type="ECO:0000256" key="2">
    <source>
        <dbReference type="ARBA" id="ARBA00022676"/>
    </source>
</evidence>
<evidence type="ECO:0000256" key="5">
    <source>
        <dbReference type="ARBA" id="ARBA00023242"/>
    </source>
</evidence>
<evidence type="ECO:0000256" key="3">
    <source>
        <dbReference type="ARBA" id="ARBA00022679"/>
    </source>
</evidence>
<dbReference type="InterPro" id="IPR043472">
    <property type="entry name" value="Macro_dom-like"/>
</dbReference>
<dbReference type="SMART" id="SM00228">
    <property type="entry name" value="PDZ"/>
    <property type="match status" value="2"/>
</dbReference>
<comment type="caution">
    <text evidence="10">The sequence shown here is derived from an EMBL/GenBank/DDBJ whole genome shotgun (WGS) entry which is preliminary data.</text>
</comment>
<dbReference type="CDD" id="cd00136">
    <property type="entry name" value="PDZ_canonical"/>
    <property type="match status" value="1"/>
</dbReference>
<dbReference type="InterPro" id="IPR036034">
    <property type="entry name" value="PDZ_sf"/>
</dbReference>
<name>A0A819WW00_9BILA</name>
<dbReference type="SUPFAM" id="SSF52949">
    <property type="entry name" value="Macro domain-like"/>
    <property type="match status" value="1"/>
</dbReference>
<dbReference type="PANTHER" id="PTHR14453">
    <property type="entry name" value="PARP/ZINC FINGER CCCH TYPE DOMAIN CONTAINING PROTEIN"/>
    <property type="match status" value="1"/>
</dbReference>
<dbReference type="GO" id="GO:0005737">
    <property type="term" value="C:cytoplasm"/>
    <property type="evidence" value="ECO:0007669"/>
    <property type="project" value="TreeGrafter"/>
</dbReference>